<keyword evidence="4" id="KW-0808">Transferase</keyword>
<gene>
    <name evidence="4" type="ORF">BO80DRAFT_505188</name>
</gene>
<dbReference type="VEuPathDB" id="FungiDB:BO80DRAFT_505188"/>
<proteinExistence type="inferred from homology"/>
<evidence type="ECO:0000256" key="2">
    <source>
        <dbReference type="ARBA" id="ARBA00022898"/>
    </source>
</evidence>
<evidence type="ECO:0000313" key="4">
    <source>
        <dbReference type="EMBL" id="RAK96781.1"/>
    </source>
</evidence>
<dbReference type="InterPro" id="IPR004838">
    <property type="entry name" value="NHTrfase_class1_PyrdxlP-BS"/>
</dbReference>
<dbReference type="AlphaFoldDB" id="A0A395GMP9"/>
<dbReference type="Pfam" id="PF00155">
    <property type="entry name" value="Aminotran_1_2"/>
    <property type="match status" value="1"/>
</dbReference>
<reference evidence="4 5" key="1">
    <citation type="submission" date="2018-02" db="EMBL/GenBank/DDBJ databases">
        <title>The genomes of Aspergillus section Nigri reveals drivers in fungal speciation.</title>
        <authorList>
            <consortium name="DOE Joint Genome Institute"/>
            <person name="Vesth T.C."/>
            <person name="Nybo J."/>
            <person name="Theobald S."/>
            <person name="Brandl J."/>
            <person name="Frisvad J.C."/>
            <person name="Nielsen K.F."/>
            <person name="Lyhne E.K."/>
            <person name="Kogle M.E."/>
            <person name="Kuo A."/>
            <person name="Riley R."/>
            <person name="Clum A."/>
            <person name="Nolan M."/>
            <person name="Lipzen A."/>
            <person name="Salamov A."/>
            <person name="Henrissat B."/>
            <person name="Wiebenga A."/>
            <person name="De vries R.P."/>
            <person name="Grigoriev I.V."/>
            <person name="Mortensen U.H."/>
            <person name="Andersen M.R."/>
            <person name="Baker S.E."/>
        </authorList>
    </citation>
    <scope>NUCLEOTIDE SEQUENCE [LARGE SCALE GENOMIC DNA]</scope>
    <source>
        <strain evidence="4 5">CBS 121593</strain>
    </source>
</reference>
<dbReference type="Gene3D" id="3.90.1150.10">
    <property type="entry name" value="Aspartate Aminotransferase, domain 1"/>
    <property type="match status" value="1"/>
</dbReference>
<keyword evidence="2" id="KW-0663">Pyridoxal phosphate</keyword>
<dbReference type="RefSeq" id="XP_025571109.1">
    <property type="nucleotide sequence ID" value="XM_025724467.1"/>
</dbReference>
<dbReference type="PANTHER" id="PTHR43510:SF1">
    <property type="entry name" value="AMINOTRANSFERASE FUNCTION, HYPOTHETICAL (EUROFUNG)"/>
    <property type="match status" value="1"/>
</dbReference>
<dbReference type="GeneID" id="37229332"/>
<dbReference type="EMBL" id="KZ824470">
    <property type="protein sequence ID" value="RAK96781.1"/>
    <property type="molecule type" value="Genomic_DNA"/>
</dbReference>
<dbReference type="STRING" id="1448316.A0A395GMP9"/>
<dbReference type="InterPro" id="IPR015422">
    <property type="entry name" value="PyrdxlP-dep_Trfase_small"/>
</dbReference>
<dbReference type="GO" id="GO:0030170">
    <property type="term" value="F:pyridoxal phosphate binding"/>
    <property type="evidence" value="ECO:0007669"/>
    <property type="project" value="InterPro"/>
</dbReference>
<protein>
    <submittedName>
        <fullName evidence="4">Putative aminotransferase</fullName>
    </submittedName>
</protein>
<feature type="domain" description="Aminotransferase class I/classII large" evidence="3">
    <location>
        <begin position="56"/>
        <end position="351"/>
    </location>
</feature>
<dbReference type="InterPro" id="IPR015424">
    <property type="entry name" value="PyrdxlP-dep_Trfase"/>
</dbReference>
<feature type="non-terminal residue" evidence="4">
    <location>
        <position position="352"/>
    </location>
</feature>
<dbReference type="Proteomes" id="UP000249402">
    <property type="component" value="Unassembled WGS sequence"/>
</dbReference>
<dbReference type="GO" id="GO:0008483">
    <property type="term" value="F:transaminase activity"/>
    <property type="evidence" value="ECO:0007669"/>
    <property type="project" value="UniProtKB-KW"/>
</dbReference>
<accession>A0A395GMP9</accession>
<dbReference type="InterPro" id="IPR015421">
    <property type="entry name" value="PyrdxlP-dep_Trfase_major"/>
</dbReference>
<dbReference type="PANTHER" id="PTHR43510">
    <property type="entry name" value="AMINOTRANSFERASE FUNCTION, HYPOTHETICAL (EUROFUNG)"/>
    <property type="match status" value="1"/>
</dbReference>
<dbReference type="InterPro" id="IPR004839">
    <property type="entry name" value="Aminotransferase_I/II_large"/>
</dbReference>
<keyword evidence="5" id="KW-1185">Reference proteome</keyword>
<evidence type="ECO:0000256" key="1">
    <source>
        <dbReference type="ARBA" id="ARBA00007441"/>
    </source>
</evidence>
<keyword evidence="4" id="KW-0032">Aminotransferase</keyword>
<dbReference type="PROSITE" id="PS00105">
    <property type="entry name" value="AA_TRANSFER_CLASS_1"/>
    <property type="match status" value="1"/>
</dbReference>
<comment type="similarity">
    <text evidence="1">Belongs to the class-I pyridoxal-phosphate-dependent aminotransferase family.</text>
</comment>
<dbReference type="OrthoDB" id="7042322at2759"/>
<dbReference type="SUPFAM" id="SSF53383">
    <property type="entry name" value="PLP-dependent transferases"/>
    <property type="match status" value="1"/>
</dbReference>
<dbReference type="CDD" id="cd00609">
    <property type="entry name" value="AAT_like"/>
    <property type="match status" value="1"/>
</dbReference>
<evidence type="ECO:0000313" key="5">
    <source>
        <dbReference type="Proteomes" id="UP000249402"/>
    </source>
</evidence>
<organism evidence="4 5">
    <name type="scientific">Aspergillus ibericus CBS 121593</name>
    <dbReference type="NCBI Taxonomy" id="1448316"/>
    <lineage>
        <taxon>Eukaryota</taxon>
        <taxon>Fungi</taxon>
        <taxon>Dikarya</taxon>
        <taxon>Ascomycota</taxon>
        <taxon>Pezizomycotina</taxon>
        <taxon>Eurotiomycetes</taxon>
        <taxon>Eurotiomycetidae</taxon>
        <taxon>Eurotiales</taxon>
        <taxon>Aspergillaceae</taxon>
        <taxon>Aspergillus</taxon>
        <taxon>Aspergillus subgen. Circumdati</taxon>
    </lineage>
</organism>
<evidence type="ECO:0000259" key="3">
    <source>
        <dbReference type="Pfam" id="PF00155"/>
    </source>
</evidence>
<sequence length="352" mass="38419">MPQISEFAVERWMDQHETTATHNLAETCCASISLTDLVALSENTIAPEDLLKPAKKLTYGAIRGSETLRANIANLYAPAPITKDNILVTNGGIAANFLALYALVNLGDHVIVQYPTYQQLYTLPRSLGADVSLWRSDETKNWEVNIDELRNLVTDNTKLIIINTPQNPTGAILPPTLLEQIIAIAKSHDLTILSDEVYRPLFHSSPSPSPPSLLSYNYPKTLTTSSVSKAYSLAGIRIGWIASPDPSLLDLVASVRDYTTISVSGVDDHIAGLALSQPTVSNLLERNLSLARGNLEILSAFVEKFSWAVKWNKPVSGTTAFLKFVNRSGKALNDEVFCKMVMEKTGVLVVPG</sequence>
<dbReference type="Gene3D" id="3.40.640.10">
    <property type="entry name" value="Type I PLP-dependent aspartate aminotransferase-like (Major domain)"/>
    <property type="match status" value="1"/>
</dbReference>
<name>A0A395GMP9_9EURO</name>